<keyword evidence="1 2" id="KW-0805">Transcription regulation</keyword>
<sequence>MSQERCPVYTVSTVTRQEYNVVIVLKMRAESSKIPIYSVVVPPESFGVLFIEGESLPAVQRAVYGVKHVKGVMRGVTNVEEVMNVIKPAKPAVEIDVNDEVEIVADVLKGSRGRVTFVDREKGVVRVELLDSAFPMPLDLKISEVKLVKKSSQG</sequence>
<dbReference type="SUPFAM" id="SSF50104">
    <property type="entry name" value="Translation proteins SH3-like domain"/>
    <property type="match status" value="1"/>
</dbReference>
<dbReference type="STRING" id="444157.Tneu_1657"/>
<proteinExistence type="inferred from homology"/>
<dbReference type="Pfam" id="PF03439">
    <property type="entry name" value="Spt5-NGN"/>
    <property type="match status" value="1"/>
</dbReference>
<dbReference type="GO" id="GO:0006354">
    <property type="term" value="P:DNA-templated transcription elongation"/>
    <property type="evidence" value="ECO:0007669"/>
    <property type="project" value="InterPro"/>
</dbReference>
<dbReference type="Proteomes" id="UP000001694">
    <property type="component" value="Chromosome"/>
</dbReference>
<dbReference type="Gene3D" id="2.30.30.30">
    <property type="match status" value="1"/>
</dbReference>
<dbReference type="CDD" id="cd09887">
    <property type="entry name" value="NGN_Arch"/>
    <property type="match status" value="1"/>
</dbReference>
<dbReference type="HAMAP" id="MF_00950">
    <property type="entry name" value="Spt5_arch"/>
    <property type="match status" value="1"/>
</dbReference>
<evidence type="ECO:0000313" key="5">
    <source>
        <dbReference type="EMBL" id="ACB40579.1"/>
    </source>
</evidence>
<keyword evidence="6" id="KW-1185">Reference proteome</keyword>
<name>B1YAD0_PYRNV</name>
<evidence type="ECO:0000256" key="3">
    <source>
        <dbReference type="NCBIfam" id="TIGR00405"/>
    </source>
</evidence>
<evidence type="ECO:0000256" key="1">
    <source>
        <dbReference type="ARBA" id="ARBA00023015"/>
    </source>
</evidence>
<dbReference type="InterPro" id="IPR011590">
    <property type="entry name" value="Spt5_arc"/>
</dbReference>
<dbReference type="KEGG" id="tne:Tneu_1657"/>
<dbReference type="RefSeq" id="WP_012350998.1">
    <property type="nucleotide sequence ID" value="NC_010525.1"/>
</dbReference>
<dbReference type="Gene3D" id="3.30.70.940">
    <property type="entry name" value="NusG, N-terminal domain"/>
    <property type="match status" value="1"/>
</dbReference>
<reference evidence="5" key="1">
    <citation type="submission" date="2008-03" db="EMBL/GenBank/DDBJ databases">
        <title>Complete sequence of Thermoproteus neutrophilus V24Sta.</title>
        <authorList>
            <consortium name="US DOE Joint Genome Institute"/>
            <person name="Copeland A."/>
            <person name="Lucas S."/>
            <person name="Lapidus A."/>
            <person name="Glavina del Rio T."/>
            <person name="Dalin E."/>
            <person name="Tice H."/>
            <person name="Bruce D."/>
            <person name="Goodwin L."/>
            <person name="Pitluck S."/>
            <person name="Sims D."/>
            <person name="Brettin T."/>
            <person name="Detter J.C."/>
            <person name="Han C."/>
            <person name="Kuske C.R."/>
            <person name="Schmutz J."/>
            <person name="Larimer F."/>
            <person name="Land M."/>
            <person name="Hauser L."/>
            <person name="Kyrpides N."/>
            <person name="Mikhailova N."/>
            <person name="Biddle J.F."/>
            <person name="Zhang Z."/>
            <person name="Fitz-Gibbon S.T."/>
            <person name="Lowe T.M."/>
            <person name="Saltikov C."/>
            <person name="House C.H."/>
            <person name="Richardson P."/>
        </authorList>
    </citation>
    <scope>NUCLEOTIDE SEQUENCE [LARGE SCALE GENOMIC DNA]</scope>
    <source>
        <strain evidence="5">V24Sta</strain>
    </source>
</reference>
<organism evidence="5 6">
    <name type="scientific">Pyrobaculum neutrophilum (strain DSM 2338 / JCM 9278 / NBRC 100436 / V24Sta)</name>
    <name type="common">Thermoproteus neutrophilus</name>
    <dbReference type="NCBI Taxonomy" id="444157"/>
    <lineage>
        <taxon>Archaea</taxon>
        <taxon>Thermoproteota</taxon>
        <taxon>Thermoprotei</taxon>
        <taxon>Thermoproteales</taxon>
        <taxon>Thermoproteaceae</taxon>
        <taxon>Pyrobaculum</taxon>
    </lineage>
</organism>
<dbReference type="eggNOG" id="arCOG01920">
    <property type="taxonomic scope" value="Archaea"/>
</dbReference>
<comment type="similarity">
    <text evidence="2">Belongs to the archaeal Spt5 family.</text>
</comment>
<dbReference type="EMBL" id="CP001014">
    <property type="protein sequence ID" value="ACB40579.1"/>
    <property type="molecule type" value="Genomic_DNA"/>
</dbReference>
<dbReference type="GO" id="GO:0003746">
    <property type="term" value="F:translation elongation factor activity"/>
    <property type="evidence" value="ECO:0007669"/>
    <property type="project" value="InterPro"/>
</dbReference>
<dbReference type="InterPro" id="IPR036735">
    <property type="entry name" value="NGN_dom_sf"/>
</dbReference>
<dbReference type="OrthoDB" id="371863at2157"/>
<dbReference type="InterPro" id="IPR008991">
    <property type="entry name" value="Translation_prot_SH3-like_sf"/>
</dbReference>
<comment type="function">
    <text evidence="2">Stimulates transcription elongation.</text>
</comment>
<dbReference type="AlphaFoldDB" id="B1YAD0"/>
<gene>
    <name evidence="2" type="primary">spt5</name>
    <name evidence="5" type="ordered locus">Tneu_1657</name>
</gene>
<dbReference type="GO" id="GO:0006355">
    <property type="term" value="P:regulation of DNA-templated transcription"/>
    <property type="evidence" value="ECO:0007669"/>
    <property type="project" value="UniProtKB-UniRule"/>
</dbReference>
<dbReference type="NCBIfam" id="TIGR00405">
    <property type="entry name" value="KOW_elon_Spt5"/>
    <property type="match status" value="1"/>
</dbReference>
<dbReference type="HOGENOM" id="CLU_113589_0_0_2"/>
<evidence type="ECO:0000313" key="6">
    <source>
        <dbReference type="Proteomes" id="UP000001694"/>
    </source>
</evidence>
<feature type="domain" description="NGN" evidence="4">
    <location>
        <begin position="8"/>
        <end position="86"/>
    </location>
</feature>
<dbReference type="InterPro" id="IPR014722">
    <property type="entry name" value="Rib_uL2_dom2"/>
</dbReference>
<evidence type="ECO:0000259" key="4">
    <source>
        <dbReference type="Pfam" id="PF03439"/>
    </source>
</evidence>
<accession>B1YAD0</accession>
<dbReference type="InterPro" id="IPR005100">
    <property type="entry name" value="NGN-domain"/>
</dbReference>
<keyword evidence="2" id="KW-0804">Transcription</keyword>
<comment type="subunit">
    <text evidence="2">Heterodimer composed of Spt4 and Spt5. Interacts with RNA polymerase (RNAP).</text>
</comment>
<protein>
    <recommendedName>
        <fullName evidence="2 3">Transcription elongation factor Spt5</fullName>
    </recommendedName>
</protein>
<dbReference type="GeneID" id="6166252"/>
<evidence type="ECO:0000256" key="2">
    <source>
        <dbReference type="HAMAP-Rule" id="MF_00950"/>
    </source>
</evidence>